<gene>
    <name evidence="19" type="ORF">GMLC_11350</name>
</gene>
<reference evidence="20" key="1">
    <citation type="submission" date="2020-06" db="EMBL/GenBank/DDBJ databases">
        <title>Draft genomic sequecing of Geomonas sp. Red745.</title>
        <authorList>
            <person name="Itoh H."/>
            <person name="Xu Z.X."/>
            <person name="Ushijima N."/>
            <person name="Masuda Y."/>
            <person name="Shiratori Y."/>
            <person name="Senoo K."/>
        </authorList>
    </citation>
    <scope>NUCLEOTIDE SEQUENCE [LARGE SCALE GENOMIC DNA]</scope>
    <source>
        <strain evidence="20">Red745</strain>
    </source>
</reference>
<feature type="transmembrane region" description="Helical" evidence="15">
    <location>
        <begin position="28"/>
        <end position="46"/>
    </location>
</feature>
<dbReference type="FunFam" id="3.30.565.10:FF:000006">
    <property type="entry name" value="Sensor histidine kinase WalK"/>
    <property type="match status" value="1"/>
</dbReference>
<evidence type="ECO:0000313" key="20">
    <source>
        <dbReference type="Proteomes" id="UP000587586"/>
    </source>
</evidence>
<feature type="domain" description="PAS" evidence="17">
    <location>
        <begin position="422"/>
        <end position="468"/>
    </location>
</feature>
<dbReference type="InterPro" id="IPR003660">
    <property type="entry name" value="HAMP_dom"/>
</dbReference>
<dbReference type="InterPro" id="IPR003594">
    <property type="entry name" value="HATPase_dom"/>
</dbReference>
<name>A0A6V8N4V8_9BACT</name>
<dbReference type="NCBIfam" id="TIGR00229">
    <property type="entry name" value="sensory_box"/>
    <property type="match status" value="1"/>
</dbReference>
<evidence type="ECO:0000256" key="11">
    <source>
        <dbReference type="ARBA" id="ARBA00022989"/>
    </source>
</evidence>
<dbReference type="AlphaFoldDB" id="A0A6V8N4V8"/>
<feature type="domain" description="Histidine kinase" evidence="16">
    <location>
        <begin position="548"/>
        <end position="766"/>
    </location>
</feature>
<dbReference type="SMART" id="SM00387">
    <property type="entry name" value="HATPase_c"/>
    <property type="match status" value="1"/>
</dbReference>
<dbReference type="PROSITE" id="PS50885">
    <property type="entry name" value="HAMP"/>
    <property type="match status" value="1"/>
</dbReference>
<dbReference type="Gene3D" id="6.10.340.10">
    <property type="match status" value="1"/>
</dbReference>
<dbReference type="GO" id="GO:0007234">
    <property type="term" value="P:osmosensory signaling via phosphorelay pathway"/>
    <property type="evidence" value="ECO:0007669"/>
    <property type="project" value="TreeGrafter"/>
</dbReference>
<feature type="transmembrane region" description="Helical" evidence="15">
    <location>
        <begin position="320"/>
        <end position="338"/>
    </location>
</feature>
<dbReference type="SMART" id="SM00091">
    <property type="entry name" value="PAS"/>
    <property type="match status" value="1"/>
</dbReference>
<dbReference type="InterPro" id="IPR003661">
    <property type="entry name" value="HisK_dim/P_dom"/>
</dbReference>
<dbReference type="CDD" id="cd06225">
    <property type="entry name" value="HAMP"/>
    <property type="match status" value="1"/>
</dbReference>
<keyword evidence="4" id="KW-1003">Cell membrane</keyword>
<keyword evidence="5" id="KW-0597">Phosphoprotein</keyword>
<keyword evidence="8" id="KW-0547">Nucleotide-binding</keyword>
<dbReference type="GO" id="GO:0000156">
    <property type="term" value="F:phosphorelay response regulator activity"/>
    <property type="evidence" value="ECO:0007669"/>
    <property type="project" value="TreeGrafter"/>
</dbReference>
<dbReference type="InterPro" id="IPR000014">
    <property type="entry name" value="PAS"/>
</dbReference>
<evidence type="ECO:0000256" key="5">
    <source>
        <dbReference type="ARBA" id="ARBA00022553"/>
    </source>
</evidence>
<comment type="caution">
    <text evidence="19">The sequence shown here is derived from an EMBL/GenBank/DDBJ whole genome shotgun (WGS) entry which is preliminary data.</text>
</comment>
<dbReference type="Pfam" id="PF00672">
    <property type="entry name" value="HAMP"/>
    <property type="match status" value="1"/>
</dbReference>
<keyword evidence="11 15" id="KW-1133">Transmembrane helix</keyword>
<dbReference type="CDD" id="cd00082">
    <property type="entry name" value="HisKA"/>
    <property type="match status" value="1"/>
</dbReference>
<dbReference type="Gene3D" id="3.30.565.10">
    <property type="entry name" value="Histidine kinase-like ATPase, C-terminal domain"/>
    <property type="match status" value="1"/>
</dbReference>
<dbReference type="Gene3D" id="1.10.287.130">
    <property type="match status" value="1"/>
</dbReference>
<keyword evidence="12" id="KW-0902">Two-component regulatory system</keyword>
<keyword evidence="13 15" id="KW-0472">Membrane</keyword>
<dbReference type="InterPro" id="IPR035965">
    <property type="entry name" value="PAS-like_dom_sf"/>
</dbReference>
<dbReference type="Pfam" id="PF02518">
    <property type="entry name" value="HATPase_c"/>
    <property type="match status" value="1"/>
</dbReference>
<dbReference type="Pfam" id="PF13596">
    <property type="entry name" value="PAS_10"/>
    <property type="match status" value="1"/>
</dbReference>
<dbReference type="InterPro" id="IPR050351">
    <property type="entry name" value="BphY/WalK/GraS-like"/>
</dbReference>
<proteinExistence type="predicted"/>
<evidence type="ECO:0000256" key="8">
    <source>
        <dbReference type="ARBA" id="ARBA00022741"/>
    </source>
</evidence>
<evidence type="ECO:0000256" key="10">
    <source>
        <dbReference type="ARBA" id="ARBA00022840"/>
    </source>
</evidence>
<dbReference type="InterPro" id="IPR004358">
    <property type="entry name" value="Sig_transdc_His_kin-like_C"/>
</dbReference>
<dbReference type="Pfam" id="PF17202">
    <property type="entry name" value="sCache_3_3"/>
    <property type="match status" value="1"/>
</dbReference>
<dbReference type="SUPFAM" id="SSF47384">
    <property type="entry name" value="Homodimeric domain of signal transducing histidine kinase"/>
    <property type="match status" value="1"/>
</dbReference>
<evidence type="ECO:0000256" key="9">
    <source>
        <dbReference type="ARBA" id="ARBA00022777"/>
    </source>
</evidence>
<evidence type="ECO:0000313" key="19">
    <source>
        <dbReference type="EMBL" id="GFO67556.1"/>
    </source>
</evidence>
<keyword evidence="14" id="KW-0175">Coiled coil</keyword>
<dbReference type="EMBL" id="BLXZ01000002">
    <property type="protein sequence ID" value="GFO67556.1"/>
    <property type="molecule type" value="Genomic_DNA"/>
</dbReference>
<dbReference type="InterPro" id="IPR033463">
    <property type="entry name" value="sCache_3"/>
</dbReference>
<dbReference type="GO" id="GO:0000155">
    <property type="term" value="F:phosphorelay sensor kinase activity"/>
    <property type="evidence" value="ECO:0007669"/>
    <property type="project" value="InterPro"/>
</dbReference>
<keyword evidence="10" id="KW-0067">ATP-binding</keyword>
<dbReference type="EC" id="2.7.13.3" evidence="3"/>
<comment type="catalytic activity">
    <reaction evidence="1">
        <text>ATP + protein L-histidine = ADP + protein N-phospho-L-histidine.</text>
        <dbReference type="EC" id="2.7.13.3"/>
    </reaction>
</comment>
<dbReference type="SMART" id="SM00304">
    <property type="entry name" value="HAMP"/>
    <property type="match status" value="1"/>
</dbReference>
<sequence>MFLTLPLTLDLSLKGTYMQPRFGIRTKLLLSILAILLVSYSTLLYSTMKTLSASVRSEIDKSLEANLKFARSQYFDRSEIVKYSLMQSTVSHTLQRKMRERDTAWLAERLERWHGVLPFLENMVVLDPEKRVLARLNSPVQGDLGRLPALVDQALSSGHPVVATEILSPDLLCQFGARDYCSEKGREALAVAVAVPVLGAHGDVLGCIFTADILNRQPSLPSPMRQVFGSDVEVSITQEGERIASSLPRDSATKNALDPRIIDLLQRGEGYRGEAEIGNRVFETAIEPLLNSKGEFVGSLSVAVSKESFKRIRRESLQNILASAFLGILLSFALAFMASRTLAGPLRQLAAGVRRVTDGDLEQRVEGKYNDEVGILAGCFNSMADALRERDRIINAKTEDLQELNEQLEKKVVERTGALATEMRRLEAVLTSMVEGVVVTDRSNRVVLFNPAAQRLFELVPFQVVGQTIEQVCTMGGFESLVPRIHELNRETGSSGSKEDLEVEGKRLTCYLCTLTDEAGDYAGIVISVRDVTVEQEVDRMKTEFISTVSHELKTPLTSMKGSLQLLLTRGKWLTDTERQLLTVCFRNTQRLIRLIGEILDISGIESGGMIFNFRPVSIGEVSVYAIEEIKSYAMGRDISIVNTIGEHLPQVYGDSDRLIQVLTNLLSNAVKFSPEGRVVTVSAEQDGNYLVVSVADRGTPIHPSERDKLFKKFQQIESIERGRSQGTGLGLAICKEIVERHHGRIFYTAAKEQGNTFSFTVPVIGEEDGKG</sequence>
<keyword evidence="9 19" id="KW-0418">Kinase</keyword>
<dbReference type="PROSITE" id="PS50109">
    <property type="entry name" value="HIS_KIN"/>
    <property type="match status" value="1"/>
</dbReference>
<dbReference type="InterPro" id="IPR036097">
    <property type="entry name" value="HisK_dim/P_sf"/>
</dbReference>
<dbReference type="SUPFAM" id="SSF158472">
    <property type="entry name" value="HAMP domain-like"/>
    <property type="match status" value="1"/>
</dbReference>
<protein>
    <recommendedName>
        <fullName evidence="3">histidine kinase</fullName>
        <ecNumber evidence="3">2.7.13.3</ecNumber>
    </recommendedName>
</protein>
<dbReference type="GO" id="GO:0005524">
    <property type="term" value="F:ATP binding"/>
    <property type="evidence" value="ECO:0007669"/>
    <property type="project" value="UniProtKB-KW"/>
</dbReference>
<dbReference type="PANTHER" id="PTHR42878">
    <property type="entry name" value="TWO-COMPONENT HISTIDINE KINASE"/>
    <property type="match status" value="1"/>
</dbReference>
<dbReference type="SUPFAM" id="SSF55874">
    <property type="entry name" value="ATPase domain of HSP90 chaperone/DNA topoisomerase II/histidine kinase"/>
    <property type="match status" value="1"/>
</dbReference>
<organism evidence="19 20">
    <name type="scientific">Geomonas limicola</name>
    <dbReference type="NCBI Taxonomy" id="2740186"/>
    <lineage>
        <taxon>Bacteria</taxon>
        <taxon>Pseudomonadati</taxon>
        <taxon>Thermodesulfobacteriota</taxon>
        <taxon>Desulfuromonadia</taxon>
        <taxon>Geobacterales</taxon>
        <taxon>Geobacteraceae</taxon>
        <taxon>Geomonas</taxon>
    </lineage>
</organism>
<comment type="subcellular location">
    <subcellularLocation>
        <location evidence="2">Cell membrane</location>
        <topology evidence="2">Multi-pass membrane protein</topology>
    </subcellularLocation>
</comment>
<evidence type="ECO:0000256" key="13">
    <source>
        <dbReference type="ARBA" id="ARBA00023136"/>
    </source>
</evidence>
<dbReference type="InterPro" id="IPR029151">
    <property type="entry name" value="Sensor-like_sf"/>
</dbReference>
<dbReference type="GO" id="GO:0005886">
    <property type="term" value="C:plasma membrane"/>
    <property type="evidence" value="ECO:0007669"/>
    <property type="project" value="UniProtKB-SubCell"/>
</dbReference>
<dbReference type="FunFam" id="1.10.287.130:FF:000001">
    <property type="entry name" value="Two-component sensor histidine kinase"/>
    <property type="match status" value="1"/>
</dbReference>
<dbReference type="PROSITE" id="PS50112">
    <property type="entry name" value="PAS"/>
    <property type="match status" value="1"/>
</dbReference>
<dbReference type="InterPro" id="IPR036890">
    <property type="entry name" value="HATPase_C_sf"/>
</dbReference>
<evidence type="ECO:0000256" key="3">
    <source>
        <dbReference type="ARBA" id="ARBA00012438"/>
    </source>
</evidence>
<dbReference type="CDD" id="cd00130">
    <property type="entry name" value="PAS"/>
    <property type="match status" value="1"/>
</dbReference>
<dbReference type="SUPFAM" id="SSF103190">
    <property type="entry name" value="Sensory domain-like"/>
    <property type="match status" value="1"/>
</dbReference>
<evidence type="ECO:0000256" key="14">
    <source>
        <dbReference type="SAM" id="Coils"/>
    </source>
</evidence>
<feature type="coiled-coil region" evidence="14">
    <location>
        <begin position="387"/>
        <end position="414"/>
    </location>
</feature>
<evidence type="ECO:0000256" key="4">
    <source>
        <dbReference type="ARBA" id="ARBA00022475"/>
    </source>
</evidence>
<accession>A0A6V8N4V8</accession>
<feature type="domain" description="HAMP" evidence="18">
    <location>
        <begin position="340"/>
        <end position="392"/>
    </location>
</feature>
<evidence type="ECO:0000259" key="17">
    <source>
        <dbReference type="PROSITE" id="PS50112"/>
    </source>
</evidence>
<evidence type="ECO:0000256" key="7">
    <source>
        <dbReference type="ARBA" id="ARBA00022692"/>
    </source>
</evidence>
<evidence type="ECO:0000256" key="15">
    <source>
        <dbReference type="SAM" id="Phobius"/>
    </source>
</evidence>
<dbReference type="GO" id="GO:0030295">
    <property type="term" value="F:protein kinase activator activity"/>
    <property type="evidence" value="ECO:0007669"/>
    <property type="project" value="TreeGrafter"/>
</dbReference>
<evidence type="ECO:0000256" key="6">
    <source>
        <dbReference type="ARBA" id="ARBA00022679"/>
    </source>
</evidence>
<dbReference type="PRINTS" id="PR00344">
    <property type="entry name" value="BCTRLSENSOR"/>
</dbReference>
<evidence type="ECO:0000256" key="2">
    <source>
        <dbReference type="ARBA" id="ARBA00004651"/>
    </source>
</evidence>
<evidence type="ECO:0000256" key="12">
    <source>
        <dbReference type="ARBA" id="ARBA00023012"/>
    </source>
</evidence>
<dbReference type="Gene3D" id="3.30.450.20">
    <property type="entry name" value="PAS domain"/>
    <property type="match status" value="1"/>
</dbReference>
<dbReference type="Proteomes" id="UP000587586">
    <property type="component" value="Unassembled WGS sequence"/>
</dbReference>
<keyword evidence="20" id="KW-1185">Reference proteome</keyword>
<keyword evidence="6" id="KW-0808">Transferase</keyword>
<evidence type="ECO:0000259" key="16">
    <source>
        <dbReference type="PROSITE" id="PS50109"/>
    </source>
</evidence>
<dbReference type="InterPro" id="IPR005467">
    <property type="entry name" value="His_kinase_dom"/>
</dbReference>
<keyword evidence="7 15" id="KW-0812">Transmembrane</keyword>
<dbReference type="SUPFAM" id="SSF55785">
    <property type="entry name" value="PYP-like sensor domain (PAS domain)"/>
    <property type="match status" value="1"/>
</dbReference>
<dbReference type="PANTHER" id="PTHR42878:SF7">
    <property type="entry name" value="SENSOR HISTIDINE KINASE GLRK"/>
    <property type="match status" value="1"/>
</dbReference>
<evidence type="ECO:0000259" key="18">
    <source>
        <dbReference type="PROSITE" id="PS50885"/>
    </source>
</evidence>
<evidence type="ECO:0000256" key="1">
    <source>
        <dbReference type="ARBA" id="ARBA00000085"/>
    </source>
</evidence>
<dbReference type="Pfam" id="PF00512">
    <property type="entry name" value="HisKA"/>
    <property type="match status" value="1"/>
</dbReference>
<dbReference type="SMART" id="SM00388">
    <property type="entry name" value="HisKA"/>
    <property type="match status" value="1"/>
</dbReference>